<feature type="region of interest" description="Disordered" evidence="1">
    <location>
        <begin position="687"/>
        <end position="731"/>
    </location>
</feature>
<proteinExistence type="predicted"/>
<gene>
    <name evidence="2" type="ORF">OC842_007407</name>
</gene>
<feature type="region of interest" description="Disordered" evidence="1">
    <location>
        <begin position="511"/>
        <end position="651"/>
    </location>
</feature>
<sequence length="731" mass="80159">MSLSDLPGEVCYLIAQLALPPQNPGAETYKSYCQRETQVKLISKKFNLAAKMISAQHVHMFSTHRDTVIRARFMGWLPGLEAAPGAHQEYWLKALNCSWATLQNLKDVIKTLPLNDFDKMRTASIDLRIPEVLYEHGGKIFDAAEGPNWIYASKIMTKMLTSCRSLESLHIRIPPQQEFINMVQDLVARNGTLRRLVVEVDSAHQQDAVFRPAIHLANFCRPGMSYKPFERFVIRAPSASLIINNDVDMCFRLLNVQEFGIAVHSLTTTCPNWQWVIKFLHATPSLRRCEISVFRQDLAHGPPYDLTSTPVSLPHLTDFILQMRSGVHLVLRSMQAPLLMYLRIDTDVDIDDWVFCPLGHFPSIFAVNIRCPGQSAARLDALGIPRSKYYHNLDDRHNYSVYHRLEFLAYIKPYAGRRHIPSAPEDVVARVQAGRAADADAEVDLIQARQLLEARSANRETPEAQVAESIVADGDRHPLGPGRVFNQLFYDESTDTVRSVDEYIRNGAGVIVPSSEAEEGSETSSLSSPPALHASPPSLDDVITDDDGSSTGDDGSSTDDENTFSGDDGSSTGDDNTFSGDDGSFADGDYIPIDGEGDSINSGRSCTTSDRSSTGDNDNTSGSNSNTENEDSISACATDGSGEAASPCSGDCCVQGSAEYLQLSSDEEDDGQDDGNEEYIDVLLASASWPRNPQSSEPINALTSNGLKRAAADDVEGQPELKRSPFGGARP</sequence>
<reference evidence="2" key="1">
    <citation type="journal article" date="2023" name="PhytoFront">
        <title>Draft Genome Resources of Seven Strains of Tilletia horrida, Causal Agent of Kernel Smut of Rice.</title>
        <authorList>
            <person name="Khanal S."/>
            <person name="Antony Babu S."/>
            <person name="Zhou X.G."/>
        </authorList>
    </citation>
    <scope>NUCLEOTIDE SEQUENCE</scope>
    <source>
        <strain evidence="2">TX3</strain>
    </source>
</reference>
<comment type="caution">
    <text evidence="2">The sequence shown here is derived from an EMBL/GenBank/DDBJ whole genome shotgun (WGS) entry which is preliminary data.</text>
</comment>
<evidence type="ECO:0000313" key="3">
    <source>
        <dbReference type="Proteomes" id="UP001176521"/>
    </source>
</evidence>
<feature type="compositionally biased region" description="Low complexity" evidence="1">
    <location>
        <begin position="563"/>
        <end position="589"/>
    </location>
</feature>
<feature type="compositionally biased region" description="Low complexity" evidence="1">
    <location>
        <begin position="612"/>
        <end position="627"/>
    </location>
</feature>
<evidence type="ECO:0000256" key="1">
    <source>
        <dbReference type="SAM" id="MobiDB-lite"/>
    </source>
</evidence>
<feature type="compositionally biased region" description="Polar residues" evidence="1">
    <location>
        <begin position="599"/>
        <end position="611"/>
    </location>
</feature>
<feature type="compositionally biased region" description="Low complexity" evidence="1">
    <location>
        <begin position="522"/>
        <end position="539"/>
    </location>
</feature>
<keyword evidence="3" id="KW-1185">Reference proteome</keyword>
<dbReference type="Proteomes" id="UP001176521">
    <property type="component" value="Unassembled WGS sequence"/>
</dbReference>
<dbReference type="EMBL" id="JAPDMQ010000954">
    <property type="protein sequence ID" value="KAK0519570.1"/>
    <property type="molecule type" value="Genomic_DNA"/>
</dbReference>
<name>A0AAN6G8F0_9BASI</name>
<accession>A0AAN6G8F0</accession>
<organism evidence="2 3">
    <name type="scientific">Tilletia horrida</name>
    <dbReference type="NCBI Taxonomy" id="155126"/>
    <lineage>
        <taxon>Eukaryota</taxon>
        <taxon>Fungi</taxon>
        <taxon>Dikarya</taxon>
        <taxon>Basidiomycota</taxon>
        <taxon>Ustilaginomycotina</taxon>
        <taxon>Exobasidiomycetes</taxon>
        <taxon>Tilletiales</taxon>
        <taxon>Tilletiaceae</taxon>
        <taxon>Tilletia</taxon>
    </lineage>
</organism>
<protein>
    <submittedName>
        <fullName evidence="2">Uncharacterized protein</fullName>
    </submittedName>
</protein>
<dbReference type="AlphaFoldDB" id="A0AAN6G8F0"/>
<evidence type="ECO:0000313" key="2">
    <source>
        <dbReference type="EMBL" id="KAK0519570.1"/>
    </source>
</evidence>
<feature type="compositionally biased region" description="Polar residues" evidence="1">
    <location>
        <begin position="689"/>
        <end position="706"/>
    </location>
</feature>